<keyword evidence="3" id="KW-1185">Reference proteome</keyword>
<feature type="signal peptide" evidence="1">
    <location>
        <begin position="1"/>
        <end position="23"/>
    </location>
</feature>
<feature type="chain" id="PRO_5021250015" evidence="1">
    <location>
        <begin position="24"/>
        <end position="165"/>
    </location>
</feature>
<protein>
    <submittedName>
        <fullName evidence="2">Uncharacterized protein</fullName>
    </submittedName>
</protein>
<keyword evidence="1" id="KW-0732">Signal</keyword>
<evidence type="ECO:0000313" key="3">
    <source>
        <dbReference type="Proteomes" id="UP000499080"/>
    </source>
</evidence>
<sequence length="165" mass="18007">MEGYCLNPLAVLLISVILKLVGDVHFSMELLVAIGLASDGFPSSKTQMRTSPLKALREGNLQRHIIELRALFDVFLESSVVCLGGGRSNPTWYSCPCLVKSRTGDKVGACRLLLVKETLHMGIDCLLGGISGETGPHLCFARMKTSNSRTYHREQLSATSHFDPS</sequence>
<dbReference type="AlphaFoldDB" id="A0A4Y2B6L2"/>
<comment type="caution">
    <text evidence="2">The sequence shown here is derived from an EMBL/GenBank/DDBJ whole genome shotgun (WGS) entry which is preliminary data.</text>
</comment>
<reference evidence="2 3" key="1">
    <citation type="journal article" date="2019" name="Sci. Rep.">
        <title>Orb-weaving spider Araneus ventricosus genome elucidates the spidroin gene catalogue.</title>
        <authorList>
            <person name="Kono N."/>
            <person name="Nakamura H."/>
            <person name="Ohtoshi R."/>
            <person name="Moran D.A.P."/>
            <person name="Shinohara A."/>
            <person name="Yoshida Y."/>
            <person name="Fujiwara M."/>
            <person name="Mori M."/>
            <person name="Tomita M."/>
            <person name="Arakawa K."/>
        </authorList>
    </citation>
    <scope>NUCLEOTIDE SEQUENCE [LARGE SCALE GENOMIC DNA]</scope>
</reference>
<gene>
    <name evidence="2" type="ORF">AVEN_218682_1</name>
</gene>
<proteinExistence type="predicted"/>
<dbReference type="EMBL" id="BGPR01000051">
    <property type="protein sequence ID" value="GBL86946.1"/>
    <property type="molecule type" value="Genomic_DNA"/>
</dbReference>
<accession>A0A4Y2B6L2</accession>
<name>A0A4Y2B6L2_ARAVE</name>
<evidence type="ECO:0000313" key="2">
    <source>
        <dbReference type="EMBL" id="GBL86946.1"/>
    </source>
</evidence>
<dbReference type="Proteomes" id="UP000499080">
    <property type="component" value="Unassembled WGS sequence"/>
</dbReference>
<organism evidence="2 3">
    <name type="scientific">Araneus ventricosus</name>
    <name type="common">Orbweaver spider</name>
    <name type="synonym">Epeira ventricosa</name>
    <dbReference type="NCBI Taxonomy" id="182803"/>
    <lineage>
        <taxon>Eukaryota</taxon>
        <taxon>Metazoa</taxon>
        <taxon>Ecdysozoa</taxon>
        <taxon>Arthropoda</taxon>
        <taxon>Chelicerata</taxon>
        <taxon>Arachnida</taxon>
        <taxon>Araneae</taxon>
        <taxon>Araneomorphae</taxon>
        <taxon>Entelegynae</taxon>
        <taxon>Araneoidea</taxon>
        <taxon>Araneidae</taxon>
        <taxon>Araneus</taxon>
    </lineage>
</organism>
<evidence type="ECO:0000256" key="1">
    <source>
        <dbReference type="SAM" id="SignalP"/>
    </source>
</evidence>